<evidence type="ECO:0000313" key="1">
    <source>
        <dbReference type="EMBL" id="NKI89436.1"/>
    </source>
</evidence>
<protein>
    <submittedName>
        <fullName evidence="1">Uncharacterized protein</fullName>
    </submittedName>
</protein>
<comment type="caution">
    <text evidence="1">The sequence shown here is derived from an EMBL/GenBank/DDBJ whole genome shotgun (WGS) entry which is preliminary data.</text>
</comment>
<proteinExistence type="predicted"/>
<evidence type="ECO:0000313" key="2">
    <source>
        <dbReference type="Proteomes" id="UP000717634"/>
    </source>
</evidence>
<name>A0ABX1HKF9_9BACT</name>
<sequence length="53" mass="5693">MKPTLTAPRQAAKRQQIAEAMRALFRIEGIQVSAEQAQAALRKVEASLGKASA</sequence>
<dbReference type="RefSeq" id="WP_168673070.1">
    <property type="nucleotide sequence ID" value="NZ_JAAVTK010000005.1"/>
</dbReference>
<reference evidence="1 2" key="1">
    <citation type="submission" date="2020-03" db="EMBL/GenBank/DDBJ databases">
        <title>Genomic Encyclopedia of Type Strains, Phase IV (KMG-V): Genome sequencing to study the core and pangenomes of soil and plant-associated prokaryotes.</title>
        <authorList>
            <person name="Whitman W."/>
        </authorList>
    </citation>
    <scope>NUCLEOTIDE SEQUENCE [LARGE SCALE GENOMIC DNA]</scope>
    <source>
        <strain evidence="1 2">1B</strain>
    </source>
</reference>
<organism evidence="1 2">
    <name type="scientific">Hymenobacter artigasi</name>
    <dbReference type="NCBI Taxonomy" id="2719616"/>
    <lineage>
        <taxon>Bacteria</taxon>
        <taxon>Pseudomonadati</taxon>
        <taxon>Bacteroidota</taxon>
        <taxon>Cytophagia</taxon>
        <taxon>Cytophagales</taxon>
        <taxon>Hymenobacteraceae</taxon>
        <taxon>Hymenobacter</taxon>
    </lineage>
</organism>
<dbReference type="EMBL" id="JAAVTK010000005">
    <property type="protein sequence ID" value="NKI89436.1"/>
    <property type="molecule type" value="Genomic_DNA"/>
</dbReference>
<gene>
    <name evidence="1" type="ORF">HBN54_002034</name>
</gene>
<accession>A0ABX1HKF9</accession>
<dbReference type="Proteomes" id="UP000717634">
    <property type="component" value="Unassembled WGS sequence"/>
</dbReference>
<keyword evidence="2" id="KW-1185">Reference proteome</keyword>